<dbReference type="GO" id="GO:0042597">
    <property type="term" value="C:periplasmic space"/>
    <property type="evidence" value="ECO:0007669"/>
    <property type="project" value="UniProtKB-SubCell"/>
</dbReference>
<keyword evidence="2 4" id="KW-0732">Signal</keyword>
<dbReference type="SMART" id="SM00858">
    <property type="entry name" value="SAF"/>
    <property type="match status" value="1"/>
</dbReference>
<accession>A0A5C5V445</accession>
<dbReference type="NCBIfam" id="TIGR03170">
    <property type="entry name" value="flgA_cterm"/>
    <property type="match status" value="1"/>
</dbReference>
<dbReference type="InterPro" id="IPR017585">
    <property type="entry name" value="SAF_FlgA"/>
</dbReference>
<evidence type="ECO:0000256" key="4">
    <source>
        <dbReference type="SAM" id="SignalP"/>
    </source>
</evidence>
<dbReference type="InterPro" id="IPR013974">
    <property type="entry name" value="SAF"/>
</dbReference>
<reference evidence="6 7" key="1">
    <citation type="submission" date="2019-02" db="EMBL/GenBank/DDBJ databases">
        <title>Deep-cultivation of Planctomycetes and their phenomic and genomic characterization uncovers novel biology.</title>
        <authorList>
            <person name="Wiegand S."/>
            <person name="Jogler M."/>
            <person name="Boedeker C."/>
            <person name="Pinto D."/>
            <person name="Vollmers J."/>
            <person name="Rivas-Marin E."/>
            <person name="Kohn T."/>
            <person name="Peeters S.H."/>
            <person name="Heuer A."/>
            <person name="Rast P."/>
            <person name="Oberbeckmann S."/>
            <person name="Bunk B."/>
            <person name="Jeske O."/>
            <person name="Meyerdierks A."/>
            <person name="Storesund J.E."/>
            <person name="Kallscheuer N."/>
            <person name="Luecker S."/>
            <person name="Lage O.M."/>
            <person name="Pohl T."/>
            <person name="Merkel B.J."/>
            <person name="Hornburger P."/>
            <person name="Mueller R.-W."/>
            <person name="Bruemmer F."/>
            <person name="Labrenz M."/>
            <person name="Spormann A.M."/>
            <person name="Op Den Camp H."/>
            <person name="Overmann J."/>
            <person name="Amann R."/>
            <person name="Jetten M.S.M."/>
            <person name="Mascher T."/>
            <person name="Medema M.H."/>
            <person name="Devos D.P."/>
            <person name="Kaster A.-K."/>
            <person name="Ovreas L."/>
            <person name="Rohde M."/>
            <person name="Galperin M.Y."/>
            <person name="Jogler C."/>
        </authorList>
    </citation>
    <scope>NUCLEOTIDE SEQUENCE [LARGE SCALE GENOMIC DNA]</scope>
    <source>
        <strain evidence="6 7">Enr8</strain>
    </source>
</reference>
<feature type="domain" description="SAF" evidence="5">
    <location>
        <begin position="139"/>
        <end position="201"/>
    </location>
</feature>
<evidence type="ECO:0000313" key="7">
    <source>
        <dbReference type="Proteomes" id="UP000318878"/>
    </source>
</evidence>
<keyword evidence="6" id="KW-0966">Cell projection</keyword>
<dbReference type="Proteomes" id="UP000318878">
    <property type="component" value="Unassembled WGS sequence"/>
</dbReference>
<proteinExistence type="predicted"/>
<comment type="subcellular location">
    <subcellularLocation>
        <location evidence="1">Periplasm</location>
    </subcellularLocation>
</comment>
<dbReference type="CDD" id="cd11614">
    <property type="entry name" value="SAF_CpaB_FlgA_like"/>
    <property type="match status" value="1"/>
</dbReference>
<keyword evidence="6" id="KW-0969">Cilium</keyword>
<evidence type="ECO:0000259" key="5">
    <source>
        <dbReference type="SMART" id="SM00858"/>
    </source>
</evidence>
<evidence type="ECO:0000256" key="3">
    <source>
        <dbReference type="ARBA" id="ARBA00022764"/>
    </source>
</evidence>
<feature type="chain" id="PRO_5022734309" evidence="4">
    <location>
        <begin position="22"/>
        <end position="288"/>
    </location>
</feature>
<evidence type="ECO:0000313" key="6">
    <source>
        <dbReference type="EMBL" id="TWT33328.1"/>
    </source>
</evidence>
<dbReference type="RefSeq" id="WP_146433100.1">
    <property type="nucleotide sequence ID" value="NZ_SJPF01000003.1"/>
</dbReference>
<dbReference type="EMBL" id="SJPF01000003">
    <property type="protein sequence ID" value="TWT33328.1"/>
    <property type="molecule type" value="Genomic_DNA"/>
</dbReference>
<dbReference type="InterPro" id="IPR039246">
    <property type="entry name" value="Flagellar_FlgA"/>
</dbReference>
<keyword evidence="3" id="KW-0574">Periplasm</keyword>
<dbReference type="Pfam" id="PF13144">
    <property type="entry name" value="ChapFlgA"/>
    <property type="match status" value="1"/>
</dbReference>
<protein>
    <submittedName>
        <fullName evidence="6">Flagellar basal body P-ring biosynthesis protein FlgA</fullName>
    </submittedName>
</protein>
<gene>
    <name evidence="6" type="ORF">Enr8_31540</name>
</gene>
<comment type="caution">
    <text evidence="6">The sequence shown here is derived from an EMBL/GenBank/DDBJ whole genome shotgun (WGS) entry which is preliminary data.</text>
</comment>
<name>A0A5C5V445_9BACT</name>
<evidence type="ECO:0000256" key="1">
    <source>
        <dbReference type="ARBA" id="ARBA00004418"/>
    </source>
</evidence>
<organism evidence="6 7">
    <name type="scientific">Blastopirellula retiformator</name>
    <dbReference type="NCBI Taxonomy" id="2527970"/>
    <lineage>
        <taxon>Bacteria</taxon>
        <taxon>Pseudomonadati</taxon>
        <taxon>Planctomycetota</taxon>
        <taxon>Planctomycetia</taxon>
        <taxon>Pirellulales</taxon>
        <taxon>Pirellulaceae</taxon>
        <taxon>Blastopirellula</taxon>
    </lineage>
</organism>
<evidence type="ECO:0000256" key="2">
    <source>
        <dbReference type="ARBA" id="ARBA00022729"/>
    </source>
</evidence>
<dbReference type="AlphaFoldDB" id="A0A5C5V445"/>
<dbReference type="OrthoDB" id="259257at2"/>
<dbReference type="Gene3D" id="3.90.1210.10">
    <property type="entry name" value="Antifreeze-like/N-acetylneuraminic acid synthase C-terminal domain"/>
    <property type="match status" value="1"/>
</dbReference>
<keyword evidence="6" id="KW-0282">Flagellum</keyword>
<feature type="signal peptide" evidence="4">
    <location>
        <begin position="1"/>
        <end position="21"/>
    </location>
</feature>
<keyword evidence="7" id="KW-1185">Reference proteome</keyword>
<dbReference type="GO" id="GO:0044780">
    <property type="term" value="P:bacterial-type flagellum assembly"/>
    <property type="evidence" value="ECO:0007669"/>
    <property type="project" value="InterPro"/>
</dbReference>
<dbReference type="PANTHER" id="PTHR36307">
    <property type="entry name" value="FLAGELLA BASAL BODY P-RING FORMATION PROTEIN FLGA"/>
    <property type="match status" value="1"/>
</dbReference>
<sequence precursor="true">MLRTLATFALLLTGLTGAAHGYDVVLRREAVVVDSIVRLGDLADVAGPSQRYVQELEQLELFPAPSAARSRFVTINDIRAQLSARGFKDADLYFTGASRTRIVRTSGDAPVRETIRQAADATSIQQTVWNGGPLAEGEQLVVHTVRPIRRGEVIQATDLTVQPLNLVRTNGNYETRIESLIGKQAVRSLPAERPIEAGWVQEPIVIRQNDVVTVMVKIGGLVIRRDAIAAGDASVGQLLNVQAISPDSRRGQERGEMFQVRAIGHGQAITLNSDEHHVTATAPKGAQQ</sequence>
<dbReference type="PANTHER" id="PTHR36307:SF1">
    <property type="entry name" value="FLAGELLA BASAL BODY P-RING FORMATION PROTEIN FLGA"/>
    <property type="match status" value="1"/>
</dbReference>